<evidence type="ECO:0000256" key="1">
    <source>
        <dbReference type="ARBA" id="ARBA00009715"/>
    </source>
</evidence>
<protein>
    <submittedName>
        <fullName evidence="2">Csa1 family protein</fullName>
    </submittedName>
</protein>
<evidence type="ECO:0000313" key="2">
    <source>
        <dbReference type="EMBL" id="MBP1046583.1"/>
    </source>
</evidence>
<keyword evidence="3" id="KW-1185">Reference proteome</keyword>
<dbReference type="EMBL" id="JAEDXU010000004">
    <property type="protein sequence ID" value="MBP1046583.1"/>
    <property type="molecule type" value="Genomic_DNA"/>
</dbReference>
<proteinExistence type="inferred from homology"/>
<comment type="caution">
    <text evidence="2">The sequence shown here is derived from an EMBL/GenBank/DDBJ whole genome shotgun (WGS) entry which is preliminary data.</text>
</comment>
<dbReference type="Pfam" id="PF04507">
    <property type="entry name" value="DUF576"/>
    <property type="match status" value="1"/>
</dbReference>
<sequence length="236" mass="26876">MTMMGGCGNQAKENAQKQLRDFTSLYPMKDLTEFYDLEGSRDEAFAEDDQGVWVISSGYSYEQDDELHSHRVTLDFNKNTRNAEGYYYYSIFGDTPGGREIKKIAIKYDHDQIVSADEQTLPEEMANYKFLIQYVELGNSFLNSLDVLDARYNEQTAICFVKYQLEKEERMLVAVEGAYRETAGETPSLLIEGDGKDGWEQHSSRHLSISFGTSNDYTVDESISFIPSSLKVTEGE</sequence>
<dbReference type="InterPro" id="IPR007595">
    <property type="entry name" value="Csa"/>
</dbReference>
<name>A0ABS4CK72_9ENTE</name>
<dbReference type="RefSeq" id="WP_209557378.1">
    <property type="nucleotide sequence ID" value="NZ_JAEDXU010000004.1"/>
</dbReference>
<dbReference type="Proteomes" id="UP000673375">
    <property type="component" value="Unassembled WGS sequence"/>
</dbReference>
<comment type="similarity">
    <text evidence="1">Belongs to the staphylococcal tandem lipoprotein family.</text>
</comment>
<dbReference type="InterPro" id="IPR038641">
    <property type="entry name" value="Csa_sf"/>
</dbReference>
<dbReference type="Gene3D" id="2.50.20.40">
    <property type="match status" value="1"/>
</dbReference>
<gene>
    <name evidence="2" type="ORF">I6N96_09815</name>
</gene>
<accession>A0ABS4CK72</accession>
<organism evidence="2 3">
    <name type="scientific">Enterococcus larvae</name>
    <dbReference type="NCBI Taxonomy" id="2794352"/>
    <lineage>
        <taxon>Bacteria</taxon>
        <taxon>Bacillati</taxon>
        <taxon>Bacillota</taxon>
        <taxon>Bacilli</taxon>
        <taxon>Lactobacillales</taxon>
        <taxon>Enterococcaceae</taxon>
        <taxon>Enterococcus</taxon>
    </lineage>
</organism>
<evidence type="ECO:0000313" key="3">
    <source>
        <dbReference type="Proteomes" id="UP000673375"/>
    </source>
</evidence>
<reference evidence="2 3" key="1">
    <citation type="submission" date="2020-12" db="EMBL/GenBank/DDBJ databases">
        <title>Vagococcus allomyrinae sp. nov. and Enterococcus lavae sp. nov., isolated from the larvae of Allomyrina dichotoma.</title>
        <authorList>
            <person name="Lee S.D."/>
        </authorList>
    </citation>
    <scope>NUCLEOTIDE SEQUENCE [LARGE SCALE GENOMIC DNA]</scope>
    <source>
        <strain evidence="2 3">BWM-S5</strain>
    </source>
</reference>